<accession>A0A817VBV0</accession>
<evidence type="ECO:0000313" key="1">
    <source>
        <dbReference type="EMBL" id="CAF3275369.1"/>
    </source>
</evidence>
<evidence type="ECO:0000313" key="6">
    <source>
        <dbReference type="Proteomes" id="UP000663825"/>
    </source>
</evidence>
<dbReference type="InterPro" id="IPR052709">
    <property type="entry name" value="Transposase-MT_Hybrid"/>
</dbReference>
<gene>
    <name evidence="3" type="ORF">GRG538_LOCUS8036</name>
    <name evidence="4" type="ORF">HFQ381_LOCUS25491</name>
    <name evidence="1" type="ORF">LUA448_LOCUS6204</name>
    <name evidence="5" type="ORF">QYT958_LOCUS10802</name>
    <name evidence="2" type="ORF">TIS948_LOCUS22488</name>
</gene>
<dbReference type="EMBL" id="CAJOBO010002866">
    <property type="protein sequence ID" value="CAF4471642.1"/>
    <property type="molecule type" value="Genomic_DNA"/>
</dbReference>
<dbReference type="OrthoDB" id="9981685at2759"/>
<dbReference type="PANTHER" id="PTHR46060">
    <property type="entry name" value="MARINER MOS1 TRANSPOSASE-LIKE PROTEIN"/>
    <property type="match status" value="1"/>
</dbReference>
<evidence type="ECO:0000313" key="3">
    <source>
        <dbReference type="EMBL" id="CAF3379256.1"/>
    </source>
</evidence>
<dbReference type="EMBL" id="CAJNXB010003867">
    <property type="protein sequence ID" value="CAF3342444.1"/>
    <property type="molecule type" value="Genomic_DNA"/>
</dbReference>
<dbReference type="AlphaFoldDB" id="A0A817VBV0"/>
<dbReference type="GO" id="GO:0003676">
    <property type="term" value="F:nucleic acid binding"/>
    <property type="evidence" value="ECO:0007669"/>
    <property type="project" value="InterPro"/>
</dbReference>
<reference evidence="2" key="1">
    <citation type="submission" date="2021-02" db="EMBL/GenBank/DDBJ databases">
        <authorList>
            <person name="Nowell W R."/>
        </authorList>
    </citation>
    <scope>NUCLEOTIDE SEQUENCE</scope>
</reference>
<sequence>MPRNKISDNIEGIVKYILTKNYSYYVIQQELARMNLNVSKSTISRIANKVGKQRQLCLLNSEKPKFHRRRHIATPSIVRRITSYINQENPPTVSLMAARCHISVGTTFRTIRDIIDARCRKKTPVHRLYPAIVEKRRSRAWRMYRRLSNEKYKNYLTTDEAWFYLDASRGIRDIYYVRSNQLPAEIKKIEKNDLHPVAVMVWAGASSHGKTQVYFIEHGTTITSKYYIEHIIEPLIEYDISRLFPGDMQKKMVLHQDSAPGHVAKYTISYMKEHNINVIIPLEWLPKSPDAAPMDYSIWGIMKERVRKHKVSTLKGLKNAINVEWENREQEIIDNALESWAKRCRLIYYAHGSDIEHLLQ</sequence>
<dbReference type="InterPro" id="IPR036397">
    <property type="entry name" value="RNaseH_sf"/>
</dbReference>
<protein>
    <recommendedName>
        <fullName evidence="7">Transposase</fullName>
    </recommendedName>
</protein>
<dbReference type="Proteomes" id="UP000663872">
    <property type="component" value="Unassembled WGS sequence"/>
</dbReference>
<evidence type="ECO:0000313" key="5">
    <source>
        <dbReference type="EMBL" id="CAF4589476.1"/>
    </source>
</evidence>
<dbReference type="EMBL" id="CAJNYD010000563">
    <property type="protein sequence ID" value="CAF3275369.1"/>
    <property type="molecule type" value="Genomic_DNA"/>
</dbReference>
<dbReference type="Proteomes" id="UP000663848">
    <property type="component" value="Unassembled WGS sequence"/>
</dbReference>
<evidence type="ECO:0008006" key="7">
    <source>
        <dbReference type="Google" id="ProtNLM"/>
    </source>
</evidence>
<dbReference type="Proteomes" id="UP000663825">
    <property type="component" value="Unassembled WGS sequence"/>
</dbReference>
<dbReference type="Proteomes" id="UP000663833">
    <property type="component" value="Unassembled WGS sequence"/>
</dbReference>
<comment type="caution">
    <text evidence="2">The sequence shown here is derived from an EMBL/GenBank/DDBJ whole genome shotgun (WGS) entry which is preliminary data.</text>
</comment>
<dbReference type="EMBL" id="CAJNYT010000865">
    <property type="protein sequence ID" value="CAF3379256.1"/>
    <property type="molecule type" value="Genomic_DNA"/>
</dbReference>
<organism evidence="2 6">
    <name type="scientific">Rotaria socialis</name>
    <dbReference type="NCBI Taxonomy" id="392032"/>
    <lineage>
        <taxon>Eukaryota</taxon>
        <taxon>Metazoa</taxon>
        <taxon>Spiralia</taxon>
        <taxon>Gnathifera</taxon>
        <taxon>Rotifera</taxon>
        <taxon>Eurotatoria</taxon>
        <taxon>Bdelloidea</taxon>
        <taxon>Philodinida</taxon>
        <taxon>Philodinidae</taxon>
        <taxon>Rotaria</taxon>
    </lineage>
</organism>
<dbReference type="EMBL" id="CAJOBR010001225">
    <property type="protein sequence ID" value="CAF4589476.1"/>
    <property type="molecule type" value="Genomic_DNA"/>
</dbReference>
<evidence type="ECO:0000313" key="2">
    <source>
        <dbReference type="EMBL" id="CAF3342444.1"/>
    </source>
</evidence>
<name>A0A817VBV0_9BILA</name>
<evidence type="ECO:0000313" key="4">
    <source>
        <dbReference type="EMBL" id="CAF4471642.1"/>
    </source>
</evidence>
<dbReference type="Gene3D" id="3.30.420.10">
    <property type="entry name" value="Ribonuclease H-like superfamily/Ribonuclease H"/>
    <property type="match status" value="1"/>
</dbReference>
<proteinExistence type="predicted"/>
<dbReference type="PANTHER" id="PTHR46060:SF1">
    <property type="entry name" value="MARINER MOS1 TRANSPOSASE-LIKE PROTEIN"/>
    <property type="match status" value="1"/>
</dbReference>
<dbReference type="Proteomes" id="UP000663851">
    <property type="component" value="Unassembled WGS sequence"/>
</dbReference>